<proteinExistence type="predicted"/>
<dbReference type="InterPro" id="IPR036396">
    <property type="entry name" value="Cyt_P450_sf"/>
</dbReference>
<dbReference type="GO" id="GO:0020037">
    <property type="term" value="F:heme binding"/>
    <property type="evidence" value="ECO:0007669"/>
    <property type="project" value="InterPro"/>
</dbReference>
<sequence length="100" mass="11228">VCLTQRKWEELLVTFALLFLLKMSETRKIPPGPFPLPVIGNMLQLKSNLPEASGCNLKAMFFFGNLYQLSKKYGPVIAICLVSVHAVVLYGTLYYEISSD</sequence>
<evidence type="ECO:0000313" key="4">
    <source>
        <dbReference type="Proteomes" id="UP000472269"/>
    </source>
</evidence>
<keyword evidence="1" id="KW-1133">Transmembrane helix</keyword>
<organism evidence="3 4">
    <name type="scientific">Athene cunicularia</name>
    <name type="common">Burrowing owl</name>
    <name type="synonym">Speotyto cunicularia</name>
    <dbReference type="NCBI Taxonomy" id="194338"/>
    <lineage>
        <taxon>Eukaryota</taxon>
        <taxon>Metazoa</taxon>
        <taxon>Chordata</taxon>
        <taxon>Craniata</taxon>
        <taxon>Vertebrata</taxon>
        <taxon>Euteleostomi</taxon>
        <taxon>Archelosauria</taxon>
        <taxon>Archosauria</taxon>
        <taxon>Dinosauria</taxon>
        <taxon>Saurischia</taxon>
        <taxon>Theropoda</taxon>
        <taxon>Coelurosauria</taxon>
        <taxon>Aves</taxon>
        <taxon>Neognathae</taxon>
        <taxon>Neoaves</taxon>
        <taxon>Telluraves</taxon>
        <taxon>Strigiformes</taxon>
        <taxon>Strigidae</taxon>
        <taxon>Athene</taxon>
    </lineage>
</organism>
<dbReference type="Proteomes" id="UP000472269">
    <property type="component" value="Unplaced"/>
</dbReference>
<accession>A0A663LVR0</accession>
<dbReference type="PANTHER" id="PTHR24299:SF47">
    <property type="entry name" value="CYTOCHROME P450 71A9-LIKE"/>
    <property type="match status" value="1"/>
</dbReference>
<dbReference type="Gene3D" id="1.10.630.10">
    <property type="entry name" value="Cytochrome P450"/>
    <property type="match status" value="1"/>
</dbReference>
<reference evidence="3" key="2">
    <citation type="submission" date="2025-09" db="UniProtKB">
        <authorList>
            <consortium name="Ensembl"/>
        </authorList>
    </citation>
    <scope>IDENTIFICATION</scope>
</reference>
<dbReference type="AlphaFoldDB" id="A0A663LVR0"/>
<dbReference type="GO" id="GO:0005506">
    <property type="term" value="F:iron ion binding"/>
    <property type="evidence" value="ECO:0007669"/>
    <property type="project" value="InterPro"/>
</dbReference>
<keyword evidence="1" id="KW-0472">Membrane</keyword>
<feature type="signal peptide" evidence="2">
    <location>
        <begin position="1"/>
        <end position="26"/>
    </location>
</feature>
<reference evidence="3" key="1">
    <citation type="submission" date="2025-08" db="UniProtKB">
        <authorList>
            <consortium name="Ensembl"/>
        </authorList>
    </citation>
    <scope>IDENTIFICATION</scope>
</reference>
<evidence type="ECO:0000256" key="1">
    <source>
        <dbReference type="SAM" id="Phobius"/>
    </source>
</evidence>
<name>A0A663LVR0_ATHCN</name>
<evidence type="ECO:0000313" key="3">
    <source>
        <dbReference type="Ensembl" id="ENSACUP00000003557.1"/>
    </source>
</evidence>
<evidence type="ECO:0000256" key="2">
    <source>
        <dbReference type="SAM" id="SignalP"/>
    </source>
</evidence>
<feature type="chain" id="PRO_5025644577" evidence="2">
    <location>
        <begin position="27"/>
        <end position="100"/>
    </location>
</feature>
<feature type="transmembrane region" description="Helical" evidence="1">
    <location>
        <begin position="73"/>
        <end position="95"/>
    </location>
</feature>
<keyword evidence="4" id="KW-1185">Reference proteome</keyword>
<dbReference type="SUPFAM" id="SSF48264">
    <property type="entry name" value="Cytochrome P450"/>
    <property type="match status" value="1"/>
</dbReference>
<dbReference type="Ensembl" id="ENSACUT00000003784.1">
    <property type="protein sequence ID" value="ENSACUP00000003557.1"/>
    <property type="gene ID" value="ENSACUG00000002433.1"/>
</dbReference>
<keyword evidence="1" id="KW-0812">Transmembrane</keyword>
<dbReference type="GO" id="GO:0016705">
    <property type="term" value="F:oxidoreductase activity, acting on paired donors, with incorporation or reduction of molecular oxygen"/>
    <property type="evidence" value="ECO:0007669"/>
    <property type="project" value="InterPro"/>
</dbReference>
<protein>
    <submittedName>
        <fullName evidence="3">Uncharacterized protein</fullName>
    </submittedName>
</protein>
<keyword evidence="2" id="KW-0732">Signal</keyword>
<dbReference type="PANTHER" id="PTHR24299">
    <property type="entry name" value="CYTOCHROME P450 FAMILY 1"/>
    <property type="match status" value="1"/>
</dbReference>
<dbReference type="GO" id="GO:0004497">
    <property type="term" value="F:monooxygenase activity"/>
    <property type="evidence" value="ECO:0007669"/>
    <property type="project" value="InterPro"/>
</dbReference>